<evidence type="ECO:0000256" key="5">
    <source>
        <dbReference type="ARBA" id="ARBA00023004"/>
    </source>
</evidence>
<reference evidence="7" key="1">
    <citation type="journal article" date="2023" name="Mol. Phylogenet. Evol.">
        <title>Genome-scale phylogeny and comparative genomics of the fungal order Sordariales.</title>
        <authorList>
            <person name="Hensen N."/>
            <person name="Bonometti L."/>
            <person name="Westerberg I."/>
            <person name="Brannstrom I.O."/>
            <person name="Guillou S."/>
            <person name="Cros-Aarteil S."/>
            <person name="Calhoun S."/>
            <person name="Haridas S."/>
            <person name="Kuo A."/>
            <person name="Mondo S."/>
            <person name="Pangilinan J."/>
            <person name="Riley R."/>
            <person name="LaButti K."/>
            <person name="Andreopoulos B."/>
            <person name="Lipzen A."/>
            <person name="Chen C."/>
            <person name="Yan M."/>
            <person name="Daum C."/>
            <person name="Ng V."/>
            <person name="Clum A."/>
            <person name="Steindorff A."/>
            <person name="Ohm R.A."/>
            <person name="Martin F."/>
            <person name="Silar P."/>
            <person name="Natvig D.O."/>
            <person name="Lalanne C."/>
            <person name="Gautier V."/>
            <person name="Ament-Velasquez S.L."/>
            <person name="Kruys A."/>
            <person name="Hutchinson M.I."/>
            <person name="Powell A.J."/>
            <person name="Barry K."/>
            <person name="Miller A.N."/>
            <person name="Grigoriev I.V."/>
            <person name="Debuchy R."/>
            <person name="Gladieux P."/>
            <person name="Hiltunen Thoren M."/>
            <person name="Johannesson H."/>
        </authorList>
    </citation>
    <scope>NUCLEOTIDE SEQUENCE</scope>
    <source>
        <strain evidence="7">PSN243</strain>
    </source>
</reference>
<gene>
    <name evidence="7" type="ORF">QBC34DRAFT_487041</name>
</gene>
<keyword evidence="5 6" id="KW-0408">Iron</keyword>
<dbReference type="PANTHER" id="PTHR24305">
    <property type="entry name" value="CYTOCHROME P450"/>
    <property type="match status" value="1"/>
</dbReference>
<feature type="binding site" description="axial binding residue" evidence="6">
    <location>
        <position position="442"/>
    </location>
    <ligand>
        <name>heme</name>
        <dbReference type="ChEBI" id="CHEBI:30413"/>
    </ligand>
    <ligandPart>
        <name>Fe</name>
        <dbReference type="ChEBI" id="CHEBI:18248"/>
    </ligandPart>
</feature>
<dbReference type="GO" id="GO:0005506">
    <property type="term" value="F:iron ion binding"/>
    <property type="evidence" value="ECO:0007669"/>
    <property type="project" value="InterPro"/>
</dbReference>
<dbReference type="PRINTS" id="PR00463">
    <property type="entry name" value="EP450I"/>
</dbReference>
<keyword evidence="3 6" id="KW-0349">Heme</keyword>
<dbReference type="GO" id="GO:0004497">
    <property type="term" value="F:monooxygenase activity"/>
    <property type="evidence" value="ECO:0007669"/>
    <property type="project" value="InterPro"/>
</dbReference>
<dbReference type="CDD" id="cd11058">
    <property type="entry name" value="CYP60B-like"/>
    <property type="match status" value="1"/>
</dbReference>
<comment type="similarity">
    <text evidence="2">Belongs to the cytochrome P450 family.</text>
</comment>
<dbReference type="InterPro" id="IPR002401">
    <property type="entry name" value="Cyt_P450_E_grp-I"/>
</dbReference>
<dbReference type="GO" id="GO:0020037">
    <property type="term" value="F:heme binding"/>
    <property type="evidence" value="ECO:0007669"/>
    <property type="project" value="InterPro"/>
</dbReference>
<dbReference type="EMBL" id="MU865961">
    <property type="protein sequence ID" value="KAK4445884.1"/>
    <property type="molecule type" value="Genomic_DNA"/>
</dbReference>
<reference evidence="7" key="2">
    <citation type="submission" date="2023-05" db="EMBL/GenBank/DDBJ databases">
        <authorList>
            <consortium name="Lawrence Berkeley National Laboratory"/>
            <person name="Steindorff A."/>
            <person name="Hensen N."/>
            <person name="Bonometti L."/>
            <person name="Westerberg I."/>
            <person name="Brannstrom I.O."/>
            <person name="Guillou S."/>
            <person name="Cros-Aarteil S."/>
            <person name="Calhoun S."/>
            <person name="Haridas S."/>
            <person name="Kuo A."/>
            <person name="Mondo S."/>
            <person name="Pangilinan J."/>
            <person name="Riley R."/>
            <person name="Labutti K."/>
            <person name="Andreopoulos B."/>
            <person name="Lipzen A."/>
            <person name="Chen C."/>
            <person name="Yanf M."/>
            <person name="Daum C."/>
            <person name="Ng V."/>
            <person name="Clum A."/>
            <person name="Ohm R."/>
            <person name="Martin F."/>
            <person name="Silar P."/>
            <person name="Natvig D."/>
            <person name="Lalanne C."/>
            <person name="Gautier V."/>
            <person name="Ament-Velasquez S.L."/>
            <person name="Kruys A."/>
            <person name="Hutchinson M.I."/>
            <person name="Powell A.J."/>
            <person name="Barry K."/>
            <person name="Miller A.N."/>
            <person name="Grigoriev I.V."/>
            <person name="Debuchy R."/>
            <person name="Gladieux P."/>
            <person name="Thoren M.H."/>
            <person name="Johannesson H."/>
        </authorList>
    </citation>
    <scope>NUCLEOTIDE SEQUENCE</scope>
    <source>
        <strain evidence="7">PSN243</strain>
    </source>
</reference>
<evidence type="ECO:0000313" key="8">
    <source>
        <dbReference type="Proteomes" id="UP001321760"/>
    </source>
</evidence>
<accession>A0AAV9GCU5</accession>
<dbReference type="Gene3D" id="1.10.630.10">
    <property type="entry name" value="Cytochrome P450"/>
    <property type="match status" value="1"/>
</dbReference>
<dbReference type="InterPro" id="IPR050121">
    <property type="entry name" value="Cytochrome_P450_monoxygenase"/>
</dbReference>
<evidence type="ECO:0000313" key="7">
    <source>
        <dbReference type="EMBL" id="KAK4445884.1"/>
    </source>
</evidence>
<dbReference type="InterPro" id="IPR001128">
    <property type="entry name" value="Cyt_P450"/>
</dbReference>
<evidence type="ECO:0000256" key="4">
    <source>
        <dbReference type="ARBA" id="ARBA00022723"/>
    </source>
</evidence>
<organism evidence="7 8">
    <name type="scientific">Podospora aff. communis PSN243</name>
    <dbReference type="NCBI Taxonomy" id="3040156"/>
    <lineage>
        <taxon>Eukaryota</taxon>
        <taxon>Fungi</taxon>
        <taxon>Dikarya</taxon>
        <taxon>Ascomycota</taxon>
        <taxon>Pezizomycotina</taxon>
        <taxon>Sordariomycetes</taxon>
        <taxon>Sordariomycetidae</taxon>
        <taxon>Sordariales</taxon>
        <taxon>Podosporaceae</taxon>
        <taxon>Podospora</taxon>
    </lineage>
</organism>
<keyword evidence="8" id="KW-1185">Reference proteome</keyword>
<evidence type="ECO:0000256" key="1">
    <source>
        <dbReference type="ARBA" id="ARBA00001971"/>
    </source>
</evidence>
<evidence type="ECO:0000256" key="3">
    <source>
        <dbReference type="ARBA" id="ARBA00022617"/>
    </source>
</evidence>
<protein>
    <submittedName>
        <fullName evidence="7">Trichothecene C-15 hydroxylase</fullName>
    </submittedName>
</protein>
<dbReference type="SUPFAM" id="SSF48264">
    <property type="entry name" value="Cytochrome P450"/>
    <property type="match status" value="1"/>
</dbReference>
<evidence type="ECO:0000256" key="6">
    <source>
        <dbReference type="PIRSR" id="PIRSR602401-1"/>
    </source>
</evidence>
<name>A0AAV9GCU5_9PEZI</name>
<comment type="caution">
    <text evidence="7">The sequence shown here is derived from an EMBL/GenBank/DDBJ whole genome shotgun (WGS) entry which is preliminary data.</text>
</comment>
<evidence type="ECO:0000256" key="2">
    <source>
        <dbReference type="ARBA" id="ARBA00010617"/>
    </source>
</evidence>
<sequence length="517" mass="58371">MTLSYTAATIFLILCSLFAYRVSIVIHNLYFHPLSRIPGPRLYACSRLPKLWHNNIRGRHWAHLRHLHNEYGDVVRIAPDEVSFVSPQAWKDIAGHKTNGKLDFPRDLNFVALQSMGTRDSIISPVKSEHRQIRRLLQTALSEAALATQEPLILHHCNNLLASLAQHCPHPNDLDKLFVFSTFDTMGSLTFSSSFACLPLNRTHPIIHLFEASKPALAILQLLHHLPLFSTFQSLLLTPFLRKWVLAQKLSSETLTSHQQISHDENDPPRQDIMTTLLTSNSLSRHQADGLAYLFCQTGVETVSGTLSGLFYWLLRTPHAYRRLVEEIREAFAADSEIDLARTAKLSYLTACIQEGLRKHMFLAGWLPRRVPVGGAMVDGWFLPEGTICGVPHWAAGHVDSNFGEPDSFLPERWLPGAEGDERFAGDRRRAVQPFGTGGMDCVGRKLSWAQLRLMTVKVLWAFDIELRPESSRWASNEEAKITLFRQKVPLWVNVRKAEGGRCCELGPVKVAEESSR</sequence>
<dbReference type="Pfam" id="PF00067">
    <property type="entry name" value="p450"/>
    <property type="match status" value="1"/>
</dbReference>
<dbReference type="GO" id="GO:0016705">
    <property type="term" value="F:oxidoreductase activity, acting on paired donors, with incorporation or reduction of molecular oxygen"/>
    <property type="evidence" value="ECO:0007669"/>
    <property type="project" value="InterPro"/>
</dbReference>
<dbReference type="Proteomes" id="UP001321760">
    <property type="component" value="Unassembled WGS sequence"/>
</dbReference>
<proteinExistence type="inferred from homology"/>
<dbReference type="AlphaFoldDB" id="A0AAV9GCU5"/>
<dbReference type="PANTHER" id="PTHR24305:SF210">
    <property type="entry name" value="CYTOCHROME P450 MONOOXYGENASE ASQL-RELATED"/>
    <property type="match status" value="1"/>
</dbReference>
<dbReference type="InterPro" id="IPR036396">
    <property type="entry name" value="Cyt_P450_sf"/>
</dbReference>
<keyword evidence="4 6" id="KW-0479">Metal-binding</keyword>
<comment type="cofactor">
    <cofactor evidence="1 6">
        <name>heme</name>
        <dbReference type="ChEBI" id="CHEBI:30413"/>
    </cofactor>
</comment>